<dbReference type="EMBL" id="JBHTKY010000001">
    <property type="protein sequence ID" value="MFD1164042.1"/>
    <property type="molecule type" value="Genomic_DNA"/>
</dbReference>
<feature type="transmembrane region" description="Helical" evidence="1">
    <location>
        <begin position="30"/>
        <end position="51"/>
    </location>
</feature>
<keyword evidence="1" id="KW-0472">Membrane</keyword>
<protein>
    <submittedName>
        <fullName evidence="2">Uncharacterized protein</fullName>
    </submittedName>
</protein>
<dbReference type="Proteomes" id="UP001597205">
    <property type="component" value="Unassembled WGS sequence"/>
</dbReference>
<name>A0ABW3RGG4_9SPHI</name>
<keyword evidence="1" id="KW-0812">Transmembrane</keyword>
<evidence type="ECO:0000256" key="1">
    <source>
        <dbReference type="SAM" id="Phobius"/>
    </source>
</evidence>
<comment type="caution">
    <text evidence="2">The sequence shown here is derived from an EMBL/GenBank/DDBJ whole genome shotgun (WGS) entry which is preliminary data.</text>
</comment>
<gene>
    <name evidence="2" type="ORF">ACFQ2C_00330</name>
</gene>
<dbReference type="RefSeq" id="WP_380894344.1">
    <property type="nucleotide sequence ID" value="NZ_JBHTKY010000001.1"/>
</dbReference>
<keyword evidence="1" id="KW-1133">Transmembrane helix</keyword>
<keyword evidence="3" id="KW-1185">Reference proteome</keyword>
<reference evidence="3" key="1">
    <citation type="journal article" date="2019" name="Int. J. Syst. Evol. Microbiol.">
        <title>The Global Catalogue of Microorganisms (GCM) 10K type strain sequencing project: providing services to taxonomists for standard genome sequencing and annotation.</title>
        <authorList>
            <consortium name="The Broad Institute Genomics Platform"/>
            <consortium name="The Broad Institute Genome Sequencing Center for Infectious Disease"/>
            <person name="Wu L."/>
            <person name="Ma J."/>
        </authorList>
    </citation>
    <scope>NUCLEOTIDE SEQUENCE [LARGE SCALE GENOMIC DNA]</scope>
    <source>
        <strain evidence="3">CCUG 52468</strain>
    </source>
</reference>
<evidence type="ECO:0000313" key="2">
    <source>
        <dbReference type="EMBL" id="MFD1164042.1"/>
    </source>
</evidence>
<feature type="transmembrane region" description="Helical" evidence="1">
    <location>
        <begin position="7"/>
        <end position="24"/>
    </location>
</feature>
<proteinExistence type="predicted"/>
<organism evidence="2 3">
    <name type="scientific">Sphingobacterium daejeonense</name>
    <dbReference type="NCBI Taxonomy" id="371142"/>
    <lineage>
        <taxon>Bacteria</taxon>
        <taxon>Pseudomonadati</taxon>
        <taxon>Bacteroidota</taxon>
        <taxon>Sphingobacteriia</taxon>
        <taxon>Sphingobacteriales</taxon>
        <taxon>Sphingobacteriaceae</taxon>
        <taxon>Sphingobacterium</taxon>
    </lineage>
</organism>
<sequence length="63" mass="7318">MKKVNPTFILNIILASISLLIILQNNQQEFWRSIFAGIGFITFLTFSLLVFKKNKAKKKVKFN</sequence>
<accession>A0ABW3RGG4</accession>
<evidence type="ECO:0000313" key="3">
    <source>
        <dbReference type="Proteomes" id="UP001597205"/>
    </source>
</evidence>